<reference evidence="6 7" key="1">
    <citation type="submission" date="2022-06" db="EMBL/GenBank/DDBJ databases">
        <title>Draft genome sequence of type strain Streptomyces rubrisoli DSM 42083.</title>
        <authorList>
            <person name="Duangmal K."/>
            <person name="Klaysubun C."/>
        </authorList>
    </citation>
    <scope>NUCLEOTIDE SEQUENCE [LARGE SCALE GENOMIC DNA]</scope>
    <source>
        <strain evidence="6 7">DSM 42083</strain>
    </source>
</reference>
<dbReference type="CDD" id="cd03528">
    <property type="entry name" value="Rieske_RO_ferredoxin"/>
    <property type="match status" value="1"/>
</dbReference>
<gene>
    <name evidence="6" type="ORF">NON19_15225</name>
</gene>
<dbReference type="EC" id="1.14.12.19" evidence="6"/>
<dbReference type="InterPro" id="IPR036922">
    <property type="entry name" value="Rieske_2Fe-2S_sf"/>
</dbReference>
<evidence type="ECO:0000256" key="1">
    <source>
        <dbReference type="ARBA" id="ARBA00022714"/>
    </source>
</evidence>
<name>A0ABT1PD97_9ACTN</name>
<protein>
    <submittedName>
        <fullName evidence="6">Bifunctional 3-phenylpropionate/cinnamic acid dioxygenase ferredoxin subunit</fullName>
        <ecNumber evidence="6">1.14.12.19</ecNumber>
    </submittedName>
</protein>
<dbReference type="PANTHER" id="PTHR21496:SF23">
    <property type="entry name" value="3-PHENYLPROPIONATE_CINNAMIC ACID DIOXYGENASE FERREDOXIN SUBUNIT"/>
    <property type="match status" value="1"/>
</dbReference>
<evidence type="ECO:0000256" key="4">
    <source>
        <dbReference type="ARBA" id="ARBA00023014"/>
    </source>
</evidence>
<dbReference type="EMBL" id="JANFNH010000014">
    <property type="protein sequence ID" value="MCQ4043339.1"/>
    <property type="molecule type" value="Genomic_DNA"/>
</dbReference>
<evidence type="ECO:0000256" key="2">
    <source>
        <dbReference type="ARBA" id="ARBA00022723"/>
    </source>
</evidence>
<sequence length="120" mass="12788">MMIPVCRLADLPRGEAYRLETDPPVAVFHTDDGEVLAIDDTCTHQDASLADGWVEGCEVECPLHASKFNLRTGAVDAPPARLPVRTHQVVLEDGVIYLLLSDAPPNLPPCAVARAGGGFA</sequence>
<keyword evidence="7" id="KW-1185">Reference proteome</keyword>
<evidence type="ECO:0000313" key="6">
    <source>
        <dbReference type="EMBL" id="MCQ4043339.1"/>
    </source>
</evidence>
<comment type="caution">
    <text evidence="6">The sequence shown here is derived from an EMBL/GenBank/DDBJ whole genome shotgun (WGS) entry which is preliminary data.</text>
</comment>
<keyword evidence="4" id="KW-0411">Iron-sulfur</keyword>
<evidence type="ECO:0000259" key="5">
    <source>
        <dbReference type="PROSITE" id="PS51296"/>
    </source>
</evidence>
<organism evidence="6 7">
    <name type="scientific">Streptantibioticus rubrisoli</name>
    <dbReference type="NCBI Taxonomy" id="1387313"/>
    <lineage>
        <taxon>Bacteria</taxon>
        <taxon>Bacillati</taxon>
        <taxon>Actinomycetota</taxon>
        <taxon>Actinomycetes</taxon>
        <taxon>Kitasatosporales</taxon>
        <taxon>Streptomycetaceae</taxon>
        <taxon>Streptantibioticus</taxon>
    </lineage>
</organism>
<dbReference type="Pfam" id="PF00355">
    <property type="entry name" value="Rieske"/>
    <property type="match status" value="1"/>
</dbReference>
<keyword evidence="6" id="KW-0223">Dioxygenase</keyword>
<evidence type="ECO:0000256" key="3">
    <source>
        <dbReference type="ARBA" id="ARBA00023004"/>
    </source>
</evidence>
<dbReference type="PROSITE" id="PS51296">
    <property type="entry name" value="RIESKE"/>
    <property type="match status" value="1"/>
</dbReference>
<proteinExistence type="predicted"/>
<dbReference type="RefSeq" id="WP_255928346.1">
    <property type="nucleotide sequence ID" value="NZ_JANFNH010000014.1"/>
</dbReference>
<evidence type="ECO:0000313" key="7">
    <source>
        <dbReference type="Proteomes" id="UP001206206"/>
    </source>
</evidence>
<dbReference type="PANTHER" id="PTHR21496">
    <property type="entry name" value="FERREDOXIN-RELATED"/>
    <property type="match status" value="1"/>
</dbReference>
<keyword evidence="2" id="KW-0479">Metal-binding</keyword>
<keyword evidence="3" id="KW-0408">Iron</keyword>
<keyword evidence="1" id="KW-0001">2Fe-2S</keyword>
<keyword evidence="6" id="KW-0560">Oxidoreductase</keyword>
<accession>A0ABT1PD97</accession>
<dbReference type="SUPFAM" id="SSF50022">
    <property type="entry name" value="ISP domain"/>
    <property type="match status" value="1"/>
</dbReference>
<dbReference type="Proteomes" id="UP001206206">
    <property type="component" value="Unassembled WGS sequence"/>
</dbReference>
<dbReference type="InterPro" id="IPR017941">
    <property type="entry name" value="Rieske_2Fe-2S"/>
</dbReference>
<dbReference type="Gene3D" id="2.102.10.10">
    <property type="entry name" value="Rieske [2Fe-2S] iron-sulphur domain"/>
    <property type="match status" value="1"/>
</dbReference>
<dbReference type="GO" id="GO:0008695">
    <property type="term" value="F:3-phenylpropionate dioxygenase activity"/>
    <property type="evidence" value="ECO:0007669"/>
    <property type="project" value="UniProtKB-EC"/>
</dbReference>
<dbReference type="NCBIfam" id="NF007422">
    <property type="entry name" value="PRK09965.1"/>
    <property type="match status" value="1"/>
</dbReference>
<feature type="domain" description="Rieske" evidence="5">
    <location>
        <begin position="3"/>
        <end position="98"/>
    </location>
</feature>